<gene>
    <name evidence="1" type="ORF">CMEL01_08242</name>
</gene>
<dbReference type="Proteomes" id="UP001239795">
    <property type="component" value="Unassembled WGS sequence"/>
</dbReference>
<protein>
    <submittedName>
        <fullName evidence="1">Uncharacterized protein</fullName>
    </submittedName>
</protein>
<dbReference type="AlphaFoldDB" id="A0AAI9U366"/>
<name>A0AAI9U366_9PEZI</name>
<proteinExistence type="predicted"/>
<evidence type="ECO:0000313" key="2">
    <source>
        <dbReference type="Proteomes" id="UP001239795"/>
    </source>
</evidence>
<accession>A0AAI9U366</accession>
<sequence>MPLNKSPPLGLDRLGPLDALVIVANSS</sequence>
<keyword evidence="2" id="KW-1185">Reference proteome</keyword>
<dbReference type="EMBL" id="MLGG01000068">
    <property type="protein sequence ID" value="KAK1448927.1"/>
    <property type="molecule type" value="Genomic_DNA"/>
</dbReference>
<evidence type="ECO:0000313" key="1">
    <source>
        <dbReference type="EMBL" id="KAK1448927.1"/>
    </source>
</evidence>
<organism evidence="1 2">
    <name type="scientific">Colletotrichum melonis</name>
    <dbReference type="NCBI Taxonomy" id="1209925"/>
    <lineage>
        <taxon>Eukaryota</taxon>
        <taxon>Fungi</taxon>
        <taxon>Dikarya</taxon>
        <taxon>Ascomycota</taxon>
        <taxon>Pezizomycotina</taxon>
        <taxon>Sordariomycetes</taxon>
        <taxon>Hypocreomycetidae</taxon>
        <taxon>Glomerellales</taxon>
        <taxon>Glomerellaceae</taxon>
        <taxon>Colletotrichum</taxon>
        <taxon>Colletotrichum acutatum species complex</taxon>
    </lineage>
</organism>
<comment type="caution">
    <text evidence="1">The sequence shown here is derived from an EMBL/GenBank/DDBJ whole genome shotgun (WGS) entry which is preliminary data.</text>
</comment>
<reference evidence="1 2" key="1">
    <citation type="submission" date="2016-10" db="EMBL/GenBank/DDBJ databases">
        <title>The genome sequence of Colletotrichum fioriniae PJ7.</title>
        <authorList>
            <person name="Baroncelli R."/>
        </authorList>
    </citation>
    <scope>NUCLEOTIDE SEQUENCE [LARGE SCALE GENOMIC DNA]</scope>
    <source>
        <strain evidence="1">Col 31</strain>
    </source>
</reference>